<organism evidence="1 2">
    <name type="scientific">Lignipirellula cremea</name>
    <dbReference type="NCBI Taxonomy" id="2528010"/>
    <lineage>
        <taxon>Bacteria</taxon>
        <taxon>Pseudomonadati</taxon>
        <taxon>Planctomycetota</taxon>
        <taxon>Planctomycetia</taxon>
        <taxon>Pirellulales</taxon>
        <taxon>Pirellulaceae</taxon>
        <taxon>Lignipirellula</taxon>
    </lineage>
</organism>
<evidence type="ECO:0000313" key="1">
    <source>
        <dbReference type="EMBL" id="QDU96623.1"/>
    </source>
</evidence>
<dbReference type="Gene3D" id="3.40.720.10">
    <property type="entry name" value="Alkaline Phosphatase, subunit A"/>
    <property type="match status" value="1"/>
</dbReference>
<dbReference type="InterPro" id="IPR017850">
    <property type="entry name" value="Alkaline_phosphatase_core_sf"/>
</dbReference>
<dbReference type="SUPFAM" id="SSF53649">
    <property type="entry name" value="Alkaline phosphatase-like"/>
    <property type="match status" value="1"/>
</dbReference>
<sequence>MPTQHSLPSLSRRDMFKWSAAGLTATSTCGWFEQLAARGAEAARQGVKHKSCILLWMDGGPGQIFTFDPRPTGFKAISTSVPGIEIAEALPRVSQQMQHLALLRSMTTTEFDHGRAHYEMHTGFRAGAGISFPSIGSIVCSEIADPEFELPNYITSGFRPSRIPGPGHLGPLWIPTTLDNPAAGLEDLQAARQLPIEKRVSLIQRLDARFQQEHGVASAEAHRRGYEGIVRLLKSPKAAAFDLDQEPAKNRARYGSGEFADRCLMARRLVEQGVPFVEVVLPGWDTHSQSAERSKELTAQLDQPMAALIADLHERDLLDDTLLIWMGEFGRDPRSGRGHFPTAWTSVLGGAGLQTGQVVGRCNPKGTEVVDRPIKTGDFMATILHALGIDYHKQYSESGERPVTMVAEDSQHVEQLFG</sequence>
<dbReference type="PANTHER" id="PTHR43737">
    <property type="entry name" value="BLL7424 PROTEIN"/>
    <property type="match status" value="1"/>
</dbReference>
<evidence type="ECO:0000313" key="2">
    <source>
        <dbReference type="Proteomes" id="UP000317648"/>
    </source>
</evidence>
<accession>A0A518DXQ5</accession>
<dbReference type="OrthoDB" id="127333at2"/>
<name>A0A518DXQ5_9BACT</name>
<dbReference type="Pfam" id="PF07394">
    <property type="entry name" value="DUF1501"/>
    <property type="match status" value="1"/>
</dbReference>
<reference evidence="1 2" key="1">
    <citation type="submission" date="2019-02" db="EMBL/GenBank/DDBJ databases">
        <title>Deep-cultivation of Planctomycetes and their phenomic and genomic characterization uncovers novel biology.</title>
        <authorList>
            <person name="Wiegand S."/>
            <person name="Jogler M."/>
            <person name="Boedeker C."/>
            <person name="Pinto D."/>
            <person name="Vollmers J."/>
            <person name="Rivas-Marin E."/>
            <person name="Kohn T."/>
            <person name="Peeters S.H."/>
            <person name="Heuer A."/>
            <person name="Rast P."/>
            <person name="Oberbeckmann S."/>
            <person name="Bunk B."/>
            <person name="Jeske O."/>
            <person name="Meyerdierks A."/>
            <person name="Storesund J.E."/>
            <person name="Kallscheuer N."/>
            <person name="Luecker S."/>
            <person name="Lage O.M."/>
            <person name="Pohl T."/>
            <person name="Merkel B.J."/>
            <person name="Hornburger P."/>
            <person name="Mueller R.-W."/>
            <person name="Bruemmer F."/>
            <person name="Labrenz M."/>
            <person name="Spormann A.M."/>
            <person name="Op den Camp H."/>
            <person name="Overmann J."/>
            <person name="Amann R."/>
            <person name="Jetten M.S.M."/>
            <person name="Mascher T."/>
            <person name="Medema M.H."/>
            <person name="Devos D.P."/>
            <person name="Kaster A.-K."/>
            <person name="Ovreas L."/>
            <person name="Rohde M."/>
            <person name="Galperin M.Y."/>
            <person name="Jogler C."/>
        </authorList>
    </citation>
    <scope>NUCLEOTIDE SEQUENCE [LARGE SCALE GENOMIC DNA]</scope>
    <source>
        <strain evidence="1 2">Pla85_3_4</strain>
    </source>
</reference>
<gene>
    <name evidence="1" type="ORF">Pla8534_44440</name>
</gene>
<evidence type="ECO:0008006" key="3">
    <source>
        <dbReference type="Google" id="ProtNLM"/>
    </source>
</evidence>
<dbReference type="AlphaFoldDB" id="A0A518DXQ5"/>
<protein>
    <recommendedName>
        <fullName evidence="3">Sulfatase</fullName>
    </recommendedName>
</protein>
<proteinExistence type="predicted"/>
<dbReference type="KEGG" id="lcre:Pla8534_44440"/>
<dbReference type="EMBL" id="CP036433">
    <property type="protein sequence ID" value="QDU96623.1"/>
    <property type="molecule type" value="Genomic_DNA"/>
</dbReference>
<dbReference type="PANTHER" id="PTHR43737:SF1">
    <property type="entry name" value="DUF1501 DOMAIN-CONTAINING PROTEIN"/>
    <property type="match status" value="1"/>
</dbReference>
<dbReference type="PROSITE" id="PS51318">
    <property type="entry name" value="TAT"/>
    <property type="match status" value="1"/>
</dbReference>
<dbReference type="Proteomes" id="UP000317648">
    <property type="component" value="Chromosome"/>
</dbReference>
<keyword evidence="2" id="KW-1185">Reference proteome</keyword>
<dbReference type="InterPro" id="IPR010869">
    <property type="entry name" value="DUF1501"/>
</dbReference>
<dbReference type="InterPro" id="IPR006311">
    <property type="entry name" value="TAT_signal"/>
</dbReference>
<dbReference type="RefSeq" id="WP_145055239.1">
    <property type="nucleotide sequence ID" value="NZ_CP036433.1"/>
</dbReference>